<dbReference type="EC" id="5.2.1.8" evidence="1"/>
<evidence type="ECO:0000259" key="2">
    <source>
        <dbReference type="PROSITE" id="PS50072"/>
    </source>
</evidence>
<dbReference type="PANTHER" id="PTHR47875">
    <property type="entry name" value="PEPTIDYL-PROLYL CIS-TRANS ISOMERASE CYP28, CHLOROPLASTIC"/>
    <property type="match status" value="1"/>
</dbReference>
<dbReference type="AlphaFoldDB" id="A0AB34IQE6"/>
<dbReference type="InterPro" id="IPR044178">
    <property type="entry name" value="CYP28-like"/>
</dbReference>
<dbReference type="PRINTS" id="PR00153">
    <property type="entry name" value="CSAPPISMRASE"/>
</dbReference>
<dbReference type="GO" id="GO:0009507">
    <property type="term" value="C:chloroplast"/>
    <property type="evidence" value="ECO:0007669"/>
    <property type="project" value="TreeGrafter"/>
</dbReference>
<comment type="similarity">
    <text evidence="1">Belongs to the cyclophilin-type PPIase family.</text>
</comment>
<protein>
    <recommendedName>
        <fullName evidence="1">Peptidyl-prolyl cis-trans isomerase</fullName>
        <shortName evidence="1">PPIase</shortName>
        <ecNumber evidence="1">5.2.1.8</ecNumber>
    </recommendedName>
</protein>
<accession>A0AB34IQE6</accession>
<evidence type="ECO:0000313" key="3">
    <source>
        <dbReference type="EMBL" id="KAL1503687.1"/>
    </source>
</evidence>
<reference evidence="3 4" key="1">
    <citation type="journal article" date="2024" name="Science">
        <title>Giant polyketide synthase enzymes in the biosynthesis of giant marine polyether toxins.</title>
        <authorList>
            <person name="Fallon T.R."/>
            <person name="Shende V.V."/>
            <person name="Wierzbicki I.H."/>
            <person name="Pendleton A.L."/>
            <person name="Watervoot N.F."/>
            <person name="Auber R.P."/>
            <person name="Gonzalez D.J."/>
            <person name="Wisecaver J.H."/>
            <person name="Moore B.S."/>
        </authorList>
    </citation>
    <scope>NUCLEOTIDE SEQUENCE [LARGE SCALE GENOMIC DNA]</scope>
    <source>
        <strain evidence="3 4">12B1</strain>
    </source>
</reference>
<dbReference type="GO" id="GO:0003755">
    <property type="term" value="F:peptidyl-prolyl cis-trans isomerase activity"/>
    <property type="evidence" value="ECO:0007669"/>
    <property type="project" value="UniProtKB-UniRule"/>
</dbReference>
<keyword evidence="4" id="KW-1185">Reference proteome</keyword>
<comment type="function">
    <text evidence="1">PPIases accelerate the folding of proteins. It catalyzes the cis-trans isomerization of proline imidic peptide bonds in oligopeptides.</text>
</comment>
<dbReference type="PANTHER" id="PTHR47875:SF1">
    <property type="entry name" value="PEPTIDYL-PROLYL CIS-TRANS ISOMERASE CYP28, CHLOROPLASTIC"/>
    <property type="match status" value="1"/>
</dbReference>
<feature type="chain" id="PRO_5044045168" description="Peptidyl-prolyl cis-trans isomerase" evidence="1">
    <location>
        <begin position="23"/>
        <end position="297"/>
    </location>
</feature>
<feature type="domain" description="PPIase cyclophilin-type" evidence="2">
    <location>
        <begin position="83"/>
        <end position="293"/>
    </location>
</feature>
<evidence type="ECO:0000313" key="4">
    <source>
        <dbReference type="Proteomes" id="UP001515480"/>
    </source>
</evidence>
<evidence type="ECO:0000256" key="1">
    <source>
        <dbReference type="RuleBase" id="RU363019"/>
    </source>
</evidence>
<dbReference type="PROSITE" id="PS50072">
    <property type="entry name" value="CSA_PPIASE_2"/>
    <property type="match status" value="1"/>
</dbReference>
<comment type="caution">
    <text evidence="3">The sequence shown here is derived from an EMBL/GenBank/DDBJ whole genome shotgun (WGS) entry which is preliminary data.</text>
</comment>
<dbReference type="SUPFAM" id="SSF50891">
    <property type="entry name" value="Cyclophilin-like"/>
    <property type="match status" value="1"/>
</dbReference>
<comment type="catalytic activity">
    <reaction evidence="1">
        <text>[protein]-peptidylproline (omega=180) = [protein]-peptidylproline (omega=0)</text>
        <dbReference type="Rhea" id="RHEA:16237"/>
        <dbReference type="Rhea" id="RHEA-COMP:10747"/>
        <dbReference type="Rhea" id="RHEA-COMP:10748"/>
        <dbReference type="ChEBI" id="CHEBI:83833"/>
        <dbReference type="ChEBI" id="CHEBI:83834"/>
        <dbReference type="EC" id="5.2.1.8"/>
    </reaction>
</comment>
<dbReference type="EMBL" id="JBGBPQ010000021">
    <property type="protein sequence ID" value="KAL1503687.1"/>
    <property type="molecule type" value="Genomic_DNA"/>
</dbReference>
<dbReference type="Gene3D" id="2.40.100.10">
    <property type="entry name" value="Cyclophilin-like"/>
    <property type="match status" value="1"/>
</dbReference>
<proteinExistence type="inferred from homology"/>
<dbReference type="Pfam" id="PF00160">
    <property type="entry name" value="Pro_isomerase"/>
    <property type="match status" value="1"/>
</dbReference>
<dbReference type="Proteomes" id="UP001515480">
    <property type="component" value="Unassembled WGS sequence"/>
</dbReference>
<keyword evidence="1" id="KW-0697">Rotamase</keyword>
<gene>
    <name evidence="3" type="ORF">AB1Y20_012160</name>
</gene>
<organism evidence="3 4">
    <name type="scientific">Prymnesium parvum</name>
    <name type="common">Toxic golden alga</name>
    <dbReference type="NCBI Taxonomy" id="97485"/>
    <lineage>
        <taxon>Eukaryota</taxon>
        <taxon>Haptista</taxon>
        <taxon>Haptophyta</taxon>
        <taxon>Prymnesiophyceae</taxon>
        <taxon>Prymnesiales</taxon>
        <taxon>Prymnesiaceae</taxon>
        <taxon>Prymnesium</taxon>
    </lineage>
</organism>
<dbReference type="InterPro" id="IPR002130">
    <property type="entry name" value="Cyclophilin-type_PPIase_dom"/>
</dbReference>
<keyword evidence="1" id="KW-0413">Isomerase</keyword>
<keyword evidence="1" id="KW-0732">Signal</keyword>
<feature type="signal peptide" evidence="1">
    <location>
        <begin position="1"/>
        <end position="22"/>
    </location>
</feature>
<sequence>MAAGPLVLLSLARLAALPPTLAAPTLPPGISASFTACSLASPHPRRLSRRSLCAAAVSSALASRFASRADADAAVARITERVQLEVAVGTAEPRPLVIGLYGDAAPASAALFRQLCFASIPSAPGVGYTGSVASRIERGRAISIGRPPAGEAQYLERSIDQTGYVRTTLVNRADAFPNSDENSLSHDRPGVVSMRRGGRDFEFVITPAANPSLDAERVVVGQVLDGLELVAEIDAVPARRPSKENEVGAAVFALGGYDESRYLSVAKAAGGPRARVEQAYRPLKKVKITSCGAPPRK</sequence>
<dbReference type="InterPro" id="IPR029000">
    <property type="entry name" value="Cyclophilin-like_dom_sf"/>
</dbReference>
<name>A0AB34IQE6_PRYPA</name>